<sequence>MTPDTTFAHARTLHLAGNLPGARTLYEALLADDPGNDELRMRLGILELQCGNSAGALAQLDRAIELAPRDARHHVARGHVLHTLGQHAGAADALRTALAIDPINADTHAALGNALQALGFHADAIDAYGNALALDPSNADVANNLGNSHQHLGATDAAERAYRVALAAQPAHALALTNLGTLLDAHARHDDALALLHDAVRSAPDAPAGLINLGAALCDRREFAEAATHLAHAAALAPHDADAAYNLGNALLGLGQHAQAADQYRLAVALRPDHADALNNLGTVCERLGDTAAAAGAFDAALRARPDFVAAHNNAANLLRRLGLHDDAIAHLRAALASAPEHSATHNHLGNVLKDDGALDAAIDSYRHALACDPGNAIAHSNLVYALSFQSEQPEAVLAEALNWSMRHETPDGTLATAPERSRAPDARLRIGYVGADFREHCQALFLVPLLSHHDRRAFEIVCYASVARPDALTARLAGYADRWHDVYGLDDAALAQRIRDDGIDILVDLTMHMAEGRPGLFAHRPAPVQAIWLAYPGTSGLASIDFRLTDPHLDPPGHDGFYRERSIRLADTFWCYDPLTDTPAVGPLPARDAGHVTFGCLNNPCKLTDRTLRLWAGLFARLPGARLVVMAPQGAGRTRLIERLRAHGIQPERVDCVPYRPRADYLATYLGIDIALDTFPYNGHTTTLDALWMGVPVVTRVGRTAVGRGGLSQLANLGLDTLAADSDAAFVDTAVALARDLPALAALRGELRARLARSPLMDGARFARGIEAAYRRMWRDA</sequence>
<evidence type="ECO:0000256" key="1">
    <source>
        <dbReference type="ARBA" id="ARBA00004922"/>
    </source>
</evidence>
<dbReference type="InterPro" id="IPR019734">
    <property type="entry name" value="TPR_rpt"/>
</dbReference>
<keyword evidence="11" id="KW-1185">Reference proteome</keyword>
<dbReference type="Proteomes" id="UP000494330">
    <property type="component" value="Unassembled WGS sequence"/>
</dbReference>
<evidence type="ECO:0000256" key="3">
    <source>
        <dbReference type="ARBA" id="ARBA00011970"/>
    </source>
</evidence>
<feature type="repeat" description="TPR" evidence="8">
    <location>
        <begin position="343"/>
        <end position="376"/>
    </location>
</feature>
<dbReference type="SUPFAM" id="SSF53756">
    <property type="entry name" value="UDP-Glycosyltransferase/glycogen phosphorylase"/>
    <property type="match status" value="1"/>
</dbReference>
<evidence type="ECO:0000256" key="4">
    <source>
        <dbReference type="ARBA" id="ARBA00022676"/>
    </source>
</evidence>
<keyword evidence="5" id="KW-0808">Transferase</keyword>
<keyword evidence="4" id="KW-0328">Glycosyltransferase</keyword>
<dbReference type="Gene3D" id="3.40.50.11380">
    <property type="match status" value="1"/>
</dbReference>
<organism evidence="10 11">
    <name type="scientific">Burkholderia paludis</name>
    <dbReference type="NCBI Taxonomy" id="1506587"/>
    <lineage>
        <taxon>Bacteria</taxon>
        <taxon>Pseudomonadati</taxon>
        <taxon>Pseudomonadota</taxon>
        <taxon>Betaproteobacteria</taxon>
        <taxon>Burkholderiales</taxon>
        <taxon>Burkholderiaceae</taxon>
        <taxon>Burkholderia</taxon>
        <taxon>Burkholderia cepacia complex</taxon>
    </lineage>
</organism>
<dbReference type="Pfam" id="PF13414">
    <property type="entry name" value="TPR_11"/>
    <property type="match status" value="1"/>
</dbReference>
<dbReference type="Gene3D" id="1.25.40.10">
    <property type="entry name" value="Tetratricopeptide repeat domain"/>
    <property type="match status" value="3"/>
</dbReference>
<feature type="domain" description="O-GlcNAc transferase C-terminal" evidence="9">
    <location>
        <begin position="420"/>
        <end position="578"/>
    </location>
</feature>
<gene>
    <name evidence="10" type="ORF">BPA30113_04707</name>
</gene>
<dbReference type="Gene3D" id="3.40.50.2000">
    <property type="entry name" value="Glycogen Phosphorylase B"/>
    <property type="match status" value="1"/>
</dbReference>
<feature type="repeat" description="TPR" evidence="8">
    <location>
        <begin position="275"/>
        <end position="308"/>
    </location>
</feature>
<feature type="domain" description="O-GlcNAc transferase C-terminal" evidence="9">
    <location>
        <begin position="597"/>
        <end position="768"/>
    </location>
</feature>
<evidence type="ECO:0000256" key="6">
    <source>
        <dbReference type="ARBA" id="ARBA00022737"/>
    </source>
</evidence>
<dbReference type="RefSeq" id="WP_034197618.1">
    <property type="nucleotide sequence ID" value="NZ_CABVQD010000018.1"/>
</dbReference>
<evidence type="ECO:0000313" key="11">
    <source>
        <dbReference type="Proteomes" id="UP000494330"/>
    </source>
</evidence>
<dbReference type="Pfam" id="PF13432">
    <property type="entry name" value="TPR_16"/>
    <property type="match status" value="3"/>
</dbReference>
<feature type="repeat" description="TPR" evidence="8">
    <location>
        <begin position="37"/>
        <end position="70"/>
    </location>
</feature>
<dbReference type="GO" id="GO:0097363">
    <property type="term" value="F:protein O-acetylglucosaminyltransferase activity"/>
    <property type="evidence" value="ECO:0007669"/>
    <property type="project" value="UniProtKB-EC"/>
</dbReference>
<dbReference type="PANTHER" id="PTHR44835">
    <property type="entry name" value="UDP-N-ACETYLGLUCOSAMINE--PEPTIDE N-ACETYLGLUCOSAMINYLTRANSFERASE SPINDLY-RELATED"/>
    <property type="match status" value="1"/>
</dbReference>
<dbReference type="SMART" id="SM00028">
    <property type="entry name" value="TPR"/>
    <property type="match status" value="10"/>
</dbReference>
<evidence type="ECO:0000256" key="8">
    <source>
        <dbReference type="PROSITE-ProRule" id="PRU00339"/>
    </source>
</evidence>
<feature type="repeat" description="TPR" evidence="8">
    <location>
        <begin position="241"/>
        <end position="274"/>
    </location>
</feature>
<accession>A0A6J5DWF2</accession>
<evidence type="ECO:0000259" key="9">
    <source>
        <dbReference type="Pfam" id="PF13844"/>
    </source>
</evidence>
<evidence type="ECO:0000256" key="5">
    <source>
        <dbReference type="ARBA" id="ARBA00022679"/>
    </source>
</evidence>
<comment type="similarity">
    <text evidence="2">Belongs to the glycosyltransferase 41 family. O-GlcNAc transferase subfamily.</text>
</comment>
<evidence type="ECO:0000256" key="7">
    <source>
        <dbReference type="ARBA" id="ARBA00022803"/>
    </source>
</evidence>
<reference evidence="10 11" key="1">
    <citation type="submission" date="2019-09" db="EMBL/GenBank/DDBJ databases">
        <authorList>
            <person name="Depoorter E."/>
        </authorList>
    </citation>
    <scope>NUCLEOTIDE SEQUENCE [LARGE SCALE GENOMIC DNA]</scope>
    <source>
        <strain evidence="10">LMG 30113</strain>
    </source>
</reference>
<feature type="repeat" description="TPR" evidence="8">
    <location>
        <begin position="139"/>
        <end position="172"/>
    </location>
</feature>
<dbReference type="EC" id="2.4.1.255" evidence="3"/>
<evidence type="ECO:0000256" key="2">
    <source>
        <dbReference type="ARBA" id="ARBA00005386"/>
    </source>
</evidence>
<protein>
    <recommendedName>
        <fullName evidence="3">protein O-GlcNAc transferase</fullName>
        <ecNumber evidence="3">2.4.1.255</ecNumber>
    </recommendedName>
</protein>
<dbReference type="PROSITE" id="PS50005">
    <property type="entry name" value="TPR"/>
    <property type="match status" value="6"/>
</dbReference>
<comment type="pathway">
    <text evidence="1">Protein modification; protein glycosylation.</text>
</comment>
<dbReference type="Pfam" id="PF14559">
    <property type="entry name" value="TPR_19"/>
    <property type="match status" value="1"/>
</dbReference>
<keyword evidence="7 8" id="KW-0802">TPR repeat</keyword>
<dbReference type="AlphaFoldDB" id="A0A6J5DWF2"/>
<dbReference type="InterPro" id="IPR011990">
    <property type="entry name" value="TPR-like_helical_dom_sf"/>
</dbReference>
<feature type="repeat" description="TPR" evidence="8">
    <location>
        <begin position="105"/>
        <end position="138"/>
    </location>
</feature>
<proteinExistence type="inferred from homology"/>
<dbReference type="InterPro" id="IPR051939">
    <property type="entry name" value="Glycosyltr_41/O-GlcNAc_trsf"/>
</dbReference>
<keyword evidence="6" id="KW-0677">Repeat</keyword>
<dbReference type="EMBL" id="CABVQD010000018">
    <property type="protein sequence ID" value="VWC00518.1"/>
    <property type="molecule type" value="Genomic_DNA"/>
</dbReference>
<name>A0A6J5DWF2_9BURK</name>
<evidence type="ECO:0000313" key="10">
    <source>
        <dbReference type="EMBL" id="VWC00518.1"/>
    </source>
</evidence>
<dbReference type="Pfam" id="PF13844">
    <property type="entry name" value="Glyco_transf_41"/>
    <property type="match status" value="2"/>
</dbReference>
<dbReference type="SUPFAM" id="SSF48452">
    <property type="entry name" value="TPR-like"/>
    <property type="match status" value="2"/>
</dbReference>
<dbReference type="InterPro" id="IPR029489">
    <property type="entry name" value="OGT/SEC/SPY_C"/>
</dbReference>
<dbReference type="PANTHER" id="PTHR44835:SF1">
    <property type="entry name" value="PROTEIN O-GLCNAC TRANSFERASE"/>
    <property type="match status" value="1"/>
</dbReference>